<dbReference type="GeneID" id="54402536"/>
<dbReference type="AlphaFoldDB" id="A0A6A5ZYM7"/>
<reference evidence="2" key="1">
    <citation type="journal article" date="2020" name="Stud. Mycol.">
        <title>101 Dothideomycetes genomes: a test case for predicting lifestyles and emergence of pathogens.</title>
        <authorList>
            <person name="Haridas S."/>
            <person name="Albert R."/>
            <person name="Binder M."/>
            <person name="Bloem J."/>
            <person name="Labutti K."/>
            <person name="Salamov A."/>
            <person name="Andreopoulos B."/>
            <person name="Baker S."/>
            <person name="Barry K."/>
            <person name="Bills G."/>
            <person name="Bluhm B."/>
            <person name="Cannon C."/>
            <person name="Castanera R."/>
            <person name="Culley D."/>
            <person name="Daum C."/>
            <person name="Ezra D."/>
            <person name="Gonzalez J."/>
            <person name="Henrissat B."/>
            <person name="Kuo A."/>
            <person name="Liang C."/>
            <person name="Lipzen A."/>
            <person name="Lutzoni F."/>
            <person name="Magnuson J."/>
            <person name="Mondo S."/>
            <person name="Nolan M."/>
            <person name="Ohm R."/>
            <person name="Pangilinan J."/>
            <person name="Park H.-J."/>
            <person name="Ramirez L."/>
            <person name="Alfaro M."/>
            <person name="Sun H."/>
            <person name="Tritt A."/>
            <person name="Yoshinaga Y."/>
            <person name="Zwiers L.-H."/>
            <person name="Turgeon B."/>
            <person name="Goodwin S."/>
            <person name="Spatafora J."/>
            <person name="Crous P."/>
            <person name="Grigoriev I."/>
        </authorList>
    </citation>
    <scope>NUCLEOTIDE SEQUENCE</scope>
    <source>
        <strain evidence="2">CBS 119687</strain>
    </source>
</reference>
<proteinExistence type="predicted"/>
<protein>
    <submittedName>
        <fullName evidence="2">Uncharacterized protein</fullName>
    </submittedName>
</protein>
<name>A0A6A5ZYM7_9PLEO</name>
<accession>A0A6A5ZYM7</accession>
<evidence type="ECO:0000313" key="2">
    <source>
        <dbReference type="EMBL" id="KAF2123887.1"/>
    </source>
</evidence>
<evidence type="ECO:0000256" key="1">
    <source>
        <dbReference type="SAM" id="MobiDB-lite"/>
    </source>
</evidence>
<dbReference type="RefSeq" id="XP_033518281.1">
    <property type="nucleotide sequence ID" value="XM_033662104.1"/>
</dbReference>
<keyword evidence="3" id="KW-1185">Reference proteome</keyword>
<feature type="region of interest" description="Disordered" evidence="1">
    <location>
        <begin position="55"/>
        <end position="140"/>
    </location>
</feature>
<dbReference type="Proteomes" id="UP000799771">
    <property type="component" value="Unassembled WGS sequence"/>
</dbReference>
<sequence>MSSLVRWESITSIHHTVRFAHGEFYSKHEWHHFIHSKHTLYTYIYTYIPNSLISHHTTTPPHKSTPQSPPPKAKKKKKRMDVRNQPAVSERQGISKLHYQEKEAKKKTAMPASRLTTVYETHGARTSKRNEGFLCPTEGEAKGGLKRQFQAKA</sequence>
<feature type="compositionally biased region" description="Low complexity" evidence="1">
    <location>
        <begin position="55"/>
        <end position="66"/>
    </location>
</feature>
<evidence type="ECO:0000313" key="3">
    <source>
        <dbReference type="Proteomes" id="UP000799771"/>
    </source>
</evidence>
<dbReference type="EMBL" id="ML977521">
    <property type="protein sequence ID" value="KAF2123887.1"/>
    <property type="molecule type" value="Genomic_DNA"/>
</dbReference>
<gene>
    <name evidence="2" type="ORF">P153DRAFT_140625</name>
</gene>
<organism evidence="2 3">
    <name type="scientific">Dothidotthia symphoricarpi CBS 119687</name>
    <dbReference type="NCBI Taxonomy" id="1392245"/>
    <lineage>
        <taxon>Eukaryota</taxon>
        <taxon>Fungi</taxon>
        <taxon>Dikarya</taxon>
        <taxon>Ascomycota</taxon>
        <taxon>Pezizomycotina</taxon>
        <taxon>Dothideomycetes</taxon>
        <taxon>Pleosporomycetidae</taxon>
        <taxon>Pleosporales</taxon>
        <taxon>Dothidotthiaceae</taxon>
        <taxon>Dothidotthia</taxon>
    </lineage>
</organism>